<evidence type="ECO:0000313" key="4">
    <source>
        <dbReference type="Proteomes" id="UP000060778"/>
    </source>
</evidence>
<sequence length="255" mass="28820">MKNVLEICGVTITNPQGEGILTFDVGKKVYTINMEIIYWALRLRDYKKALNRGTTVIDGHWVYLLLRLKYGKIPLRKAPGSRLIFRLLEEVQRNKVRTLIVGASNEIFEKVRNKFPDAPLFYFDPGEVPLDPRREREKIESIGNLILELKPSVVIIALGPPKQELLIDALSPYLEKGGVGLAIGVGGALKMVAGVEKRAPDIIYNLGLEWAWRLLQDPKRIRKVARSVAALACALTEVTIFRLRELKNHIFPQSI</sequence>
<dbReference type="GeneID" id="30679474"/>
<keyword evidence="1" id="KW-0328">Glycosyltransferase</keyword>
<dbReference type="EMBL" id="CP006867">
    <property type="protein sequence ID" value="ALU12102.1"/>
    <property type="molecule type" value="Genomic_DNA"/>
</dbReference>
<organism evidence="3 4">
    <name type="scientific">Ignicoccus islandicus DSM 13165</name>
    <dbReference type="NCBI Taxonomy" id="940295"/>
    <lineage>
        <taxon>Archaea</taxon>
        <taxon>Thermoproteota</taxon>
        <taxon>Thermoprotei</taxon>
        <taxon>Desulfurococcales</taxon>
        <taxon>Desulfurococcaceae</taxon>
        <taxon>Ignicoccus</taxon>
    </lineage>
</organism>
<dbReference type="InterPro" id="IPR004629">
    <property type="entry name" value="WecG_TagA_CpsF"/>
</dbReference>
<dbReference type="Proteomes" id="UP000060778">
    <property type="component" value="Chromosome"/>
</dbReference>
<dbReference type="NCBIfam" id="TIGR00696">
    <property type="entry name" value="wecG_tagA_cpsF"/>
    <property type="match status" value="1"/>
</dbReference>
<keyword evidence="2" id="KW-0808">Transferase</keyword>
<evidence type="ECO:0008006" key="5">
    <source>
        <dbReference type="Google" id="ProtNLM"/>
    </source>
</evidence>
<dbReference type="PANTHER" id="PTHR34136:SF1">
    <property type="entry name" value="UDP-N-ACETYL-D-MANNOSAMINURONIC ACID TRANSFERASE"/>
    <property type="match status" value="1"/>
</dbReference>
<dbReference type="PANTHER" id="PTHR34136">
    <property type="match status" value="1"/>
</dbReference>
<dbReference type="AlphaFoldDB" id="A0A0U3FJN8"/>
<protein>
    <recommendedName>
        <fullName evidence="5">Glycosyltransferase</fullName>
    </recommendedName>
</protein>
<dbReference type="RefSeq" id="WP_075049143.1">
    <property type="nucleotide sequence ID" value="NZ_CP006867.1"/>
</dbReference>
<evidence type="ECO:0000313" key="3">
    <source>
        <dbReference type="EMBL" id="ALU12102.1"/>
    </source>
</evidence>
<dbReference type="KEGG" id="iis:EYM_00270"/>
<name>A0A0U3FJN8_9CREN</name>
<evidence type="ECO:0000256" key="1">
    <source>
        <dbReference type="ARBA" id="ARBA00022676"/>
    </source>
</evidence>
<gene>
    <name evidence="3" type="ORF">EYM_00270</name>
</gene>
<evidence type="ECO:0000256" key="2">
    <source>
        <dbReference type="ARBA" id="ARBA00022679"/>
    </source>
</evidence>
<keyword evidence="4" id="KW-1185">Reference proteome</keyword>
<accession>A0A0U3FJN8</accession>
<proteinExistence type="predicted"/>
<dbReference type="Pfam" id="PF03808">
    <property type="entry name" value="Glyco_tran_WecG"/>
    <property type="match status" value="1"/>
</dbReference>
<dbReference type="GO" id="GO:0016758">
    <property type="term" value="F:hexosyltransferase activity"/>
    <property type="evidence" value="ECO:0007669"/>
    <property type="project" value="TreeGrafter"/>
</dbReference>
<dbReference type="CDD" id="cd06533">
    <property type="entry name" value="Glyco_transf_WecG_TagA"/>
    <property type="match status" value="1"/>
</dbReference>
<reference evidence="3 4" key="1">
    <citation type="submission" date="2013-11" db="EMBL/GenBank/DDBJ databases">
        <title>Comparative genomics of Ignicoccus.</title>
        <authorList>
            <person name="Podar M."/>
        </authorList>
    </citation>
    <scope>NUCLEOTIDE SEQUENCE [LARGE SCALE GENOMIC DNA]</scope>
    <source>
        <strain evidence="3 4">DSM 13165</strain>
    </source>
</reference>